<organism evidence="2 3">
    <name type="scientific">Mangrovibacter plantisponsor</name>
    <dbReference type="NCBI Taxonomy" id="451513"/>
    <lineage>
        <taxon>Bacteria</taxon>
        <taxon>Pseudomonadati</taxon>
        <taxon>Pseudomonadota</taxon>
        <taxon>Gammaproteobacteria</taxon>
        <taxon>Enterobacterales</taxon>
        <taxon>Enterobacteriaceae</taxon>
        <taxon>Mangrovibacter</taxon>
    </lineage>
</organism>
<dbReference type="InterPro" id="IPR003346">
    <property type="entry name" value="Transposase_20"/>
</dbReference>
<keyword evidence="3" id="KW-1185">Reference proteome</keyword>
<proteinExistence type="predicted"/>
<dbReference type="PANTHER" id="PTHR33055:SF17">
    <property type="entry name" value="THIRD ORF IN TRANSPOSON ISC1491"/>
    <property type="match status" value="1"/>
</dbReference>
<dbReference type="InterPro" id="IPR047650">
    <property type="entry name" value="Transpos_IS110"/>
</dbReference>
<gene>
    <name evidence="2" type="ORF">DES37_10314</name>
</gene>
<evidence type="ECO:0000259" key="1">
    <source>
        <dbReference type="Pfam" id="PF02371"/>
    </source>
</evidence>
<dbReference type="AlphaFoldDB" id="A0A317Q4F7"/>
<dbReference type="GO" id="GO:0006313">
    <property type="term" value="P:DNA transposition"/>
    <property type="evidence" value="ECO:0007669"/>
    <property type="project" value="InterPro"/>
</dbReference>
<accession>A0A317Q4F7</accession>
<dbReference type="Pfam" id="PF02371">
    <property type="entry name" value="Transposase_20"/>
    <property type="match status" value="1"/>
</dbReference>
<dbReference type="EMBL" id="QGTS01000003">
    <property type="protein sequence ID" value="PWW10645.1"/>
    <property type="molecule type" value="Genomic_DNA"/>
</dbReference>
<name>A0A317Q4F7_9ENTR</name>
<dbReference type="PANTHER" id="PTHR33055">
    <property type="entry name" value="TRANSPOSASE FOR INSERTION SEQUENCE ELEMENT IS1111A"/>
    <property type="match status" value="1"/>
</dbReference>
<dbReference type="GO" id="GO:0003677">
    <property type="term" value="F:DNA binding"/>
    <property type="evidence" value="ECO:0007669"/>
    <property type="project" value="InterPro"/>
</dbReference>
<feature type="domain" description="Transposase IS116/IS110/IS902 C-terminal" evidence="1">
    <location>
        <begin position="2"/>
        <end position="72"/>
    </location>
</feature>
<protein>
    <submittedName>
        <fullName evidence="2">Transposase IS116/IS110/IS902 family protein</fullName>
    </submittedName>
</protein>
<dbReference type="GO" id="GO:0004803">
    <property type="term" value="F:transposase activity"/>
    <property type="evidence" value="ECO:0007669"/>
    <property type="project" value="InterPro"/>
</dbReference>
<dbReference type="Proteomes" id="UP000246744">
    <property type="component" value="Unassembled WGS sequence"/>
</dbReference>
<sequence>MIIAESGDLNRFAHYRQYVNYCGFNLSASQSGERCSGYSLSKRGNARLRYAFWLATTVAVRMQENTLRNKYECYIREHGDTPDQRRKAVVAVATKLARIAHSVVKNDTDYQRYFDISHGT</sequence>
<reference evidence="2 3" key="1">
    <citation type="submission" date="2018-05" db="EMBL/GenBank/DDBJ databases">
        <title>Genomic Encyclopedia of Type Strains, Phase IV (KMG-IV): sequencing the most valuable type-strain genomes for metagenomic binning, comparative biology and taxonomic classification.</title>
        <authorList>
            <person name="Goeker M."/>
        </authorList>
    </citation>
    <scope>NUCLEOTIDE SEQUENCE [LARGE SCALE GENOMIC DNA]</scope>
    <source>
        <strain evidence="2 3">DSM 19579</strain>
    </source>
</reference>
<comment type="caution">
    <text evidence="2">The sequence shown here is derived from an EMBL/GenBank/DDBJ whole genome shotgun (WGS) entry which is preliminary data.</text>
</comment>
<evidence type="ECO:0000313" key="3">
    <source>
        <dbReference type="Proteomes" id="UP000246744"/>
    </source>
</evidence>
<evidence type="ECO:0000313" key="2">
    <source>
        <dbReference type="EMBL" id="PWW10645.1"/>
    </source>
</evidence>